<dbReference type="WBParaSite" id="GPUH_0001075801-mRNA-1">
    <property type="protein sequence ID" value="GPUH_0001075801-mRNA-1"/>
    <property type="gene ID" value="GPUH_0001075801"/>
</dbReference>
<dbReference type="OrthoDB" id="303066at2759"/>
<reference evidence="3 4" key="2">
    <citation type="submission" date="2018-11" db="EMBL/GenBank/DDBJ databases">
        <authorList>
            <consortium name="Pathogen Informatics"/>
        </authorList>
    </citation>
    <scope>NUCLEOTIDE SEQUENCE [LARGE SCALE GENOMIC DNA]</scope>
</reference>
<sequence length="671" mass="74858">MAMLSLNSILYRFVLPLALLLGASVRPSIISLAYVLCALAGPLLPPVSSRSPASVSCVSRIYLVIVFLTSLAACICQLSYQIYERVAQPSVDEYTRSCNSSAFHFWMRQLGLIRIKGHAGFDTVRVILPEILAFLSSLITSICCLAYSQKARDADESGRVSNVQPVREGSSEQRESDKIRIAEAMLLALKKLSDVAIIMFVGLVGIFQPSLLNSLYFAAFLFVLTWWASYRPLQRNVYNAVKLVIIYYGALHFVIIYLYQIPFIQIILPGHSFIARFTRKCLFFSVFGLVPLLNTDCSRWWAVEIVFDDYWTAFVNPLLVLALYYLLIVQYGFTKYGILHDYTAGRYGSAESSVHEENVAMSVYRASQGAGATAEVWPDERTAGIEEEVEDRRENSLLTDEDDLQHSENVPLQKISASELDRRKITALLVGAGGKETATSQGLAAALAFLLHHCYVFALLAMMFWALLYHSVFGLIFLLEACVLWLFKDTRAMVFRHSPLLLPYTECLLIVQYVCSMDIKNELPKSSFLELVGFVTADSRTSAFVTLLAKCLLIVQYVCSMDIKYELPKSSFLELVGFVTADSRTSAFVTLLAKGLLSLPLFALLRLHLREKHYNSLAEHGQSRRRDCTYITSATNPLQVPDAGEAATGSAEQLVPSYVSATSQLIVKAMP</sequence>
<proteinExistence type="predicted"/>
<dbReference type="GO" id="GO:0008381">
    <property type="term" value="F:mechanosensitive monoatomic ion channel activity"/>
    <property type="evidence" value="ECO:0007669"/>
    <property type="project" value="InterPro"/>
</dbReference>
<keyword evidence="1" id="KW-1133">Transmembrane helix</keyword>
<protein>
    <submittedName>
        <fullName evidence="5">Piezo-type mechanosensitive ion channel component</fullName>
    </submittedName>
</protein>
<dbReference type="Pfam" id="PF24871">
    <property type="entry name" value="Piezo_TM1-24"/>
    <property type="match status" value="1"/>
</dbReference>
<evidence type="ECO:0000259" key="2">
    <source>
        <dbReference type="Pfam" id="PF24871"/>
    </source>
</evidence>
<evidence type="ECO:0000313" key="4">
    <source>
        <dbReference type="Proteomes" id="UP000271098"/>
    </source>
</evidence>
<evidence type="ECO:0000313" key="3">
    <source>
        <dbReference type="EMBL" id="VDN17853.1"/>
    </source>
</evidence>
<feature type="transmembrane region" description="Helical" evidence="1">
    <location>
        <begin position="443"/>
        <end position="461"/>
    </location>
</feature>
<evidence type="ECO:0000256" key="1">
    <source>
        <dbReference type="SAM" id="Phobius"/>
    </source>
</evidence>
<dbReference type="GO" id="GO:0016020">
    <property type="term" value="C:membrane"/>
    <property type="evidence" value="ECO:0007669"/>
    <property type="project" value="InterPro"/>
</dbReference>
<keyword evidence="1" id="KW-0812">Transmembrane</keyword>
<dbReference type="PANTHER" id="PTHR47049:SF2">
    <property type="entry name" value="PIEZO-TYPE MECHANOSENSITIVE ION CHANNEL HOMOLOG"/>
    <property type="match status" value="1"/>
</dbReference>
<dbReference type="InterPro" id="IPR027272">
    <property type="entry name" value="Piezo"/>
</dbReference>
<dbReference type="PANTHER" id="PTHR47049">
    <property type="entry name" value="PIEZO-TYPE MECHANOSENSITIVE ION CHANNEL HOMOLOG"/>
    <property type="match status" value="1"/>
</dbReference>
<reference evidence="5" key="1">
    <citation type="submission" date="2016-06" db="UniProtKB">
        <authorList>
            <consortium name="WormBaseParasite"/>
        </authorList>
    </citation>
    <scope>IDENTIFICATION</scope>
</reference>
<keyword evidence="4" id="KW-1185">Reference proteome</keyword>
<feature type="transmembrane region" description="Helical" evidence="1">
    <location>
        <begin position="195"/>
        <end position="228"/>
    </location>
</feature>
<feature type="transmembrane region" description="Helical" evidence="1">
    <location>
        <begin position="314"/>
        <end position="333"/>
    </location>
</feature>
<feature type="transmembrane region" description="Helical" evidence="1">
    <location>
        <begin position="240"/>
        <end position="260"/>
    </location>
</feature>
<feature type="transmembrane region" description="Helical" evidence="1">
    <location>
        <begin position="61"/>
        <end position="80"/>
    </location>
</feature>
<feature type="domain" description="Piezo TM1-24" evidence="2">
    <location>
        <begin position="26"/>
        <end position="552"/>
    </location>
</feature>
<keyword evidence="1" id="KW-0472">Membrane</keyword>
<gene>
    <name evidence="3" type="ORF">GPUH_LOCUS10745</name>
</gene>
<dbReference type="AlphaFoldDB" id="A0A183DPV4"/>
<dbReference type="InterPro" id="IPR056769">
    <property type="entry name" value="Piezo_TM1-24"/>
</dbReference>
<evidence type="ECO:0000313" key="5">
    <source>
        <dbReference type="WBParaSite" id="GPUH_0001075801-mRNA-1"/>
    </source>
</evidence>
<organism evidence="5">
    <name type="scientific">Gongylonema pulchrum</name>
    <dbReference type="NCBI Taxonomy" id="637853"/>
    <lineage>
        <taxon>Eukaryota</taxon>
        <taxon>Metazoa</taxon>
        <taxon>Ecdysozoa</taxon>
        <taxon>Nematoda</taxon>
        <taxon>Chromadorea</taxon>
        <taxon>Rhabditida</taxon>
        <taxon>Spirurina</taxon>
        <taxon>Spiruromorpha</taxon>
        <taxon>Spiruroidea</taxon>
        <taxon>Gongylonematidae</taxon>
        <taxon>Gongylonema</taxon>
    </lineage>
</organism>
<dbReference type="EMBL" id="UYRT01078127">
    <property type="protein sequence ID" value="VDN17853.1"/>
    <property type="molecule type" value="Genomic_DNA"/>
</dbReference>
<name>A0A183DPV4_9BILA</name>
<feature type="transmembrane region" description="Helical" evidence="1">
    <location>
        <begin position="467"/>
        <end position="487"/>
    </location>
</feature>
<accession>A0A183DPV4</accession>
<dbReference type="Proteomes" id="UP000271098">
    <property type="component" value="Unassembled WGS sequence"/>
</dbReference>